<evidence type="ECO:0000256" key="3">
    <source>
        <dbReference type="ARBA" id="ARBA00023135"/>
    </source>
</evidence>
<dbReference type="GO" id="GO:0005786">
    <property type="term" value="C:signal recognition particle, endoplasmic reticulum targeting"/>
    <property type="evidence" value="ECO:0007669"/>
    <property type="project" value="UniProtKB-KW"/>
</dbReference>
<keyword evidence="2" id="KW-0963">Cytoplasm</keyword>
<keyword evidence="4" id="KW-0687">Ribonucleoprotein</keyword>
<organism evidence="6 7">
    <name type="scientific">Letharia columbiana</name>
    <dbReference type="NCBI Taxonomy" id="112416"/>
    <lineage>
        <taxon>Eukaryota</taxon>
        <taxon>Fungi</taxon>
        <taxon>Dikarya</taxon>
        <taxon>Ascomycota</taxon>
        <taxon>Pezizomycotina</taxon>
        <taxon>Lecanoromycetes</taxon>
        <taxon>OSLEUM clade</taxon>
        <taxon>Lecanoromycetidae</taxon>
        <taxon>Lecanorales</taxon>
        <taxon>Lecanorineae</taxon>
        <taxon>Parmeliaceae</taxon>
        <taxon>Letharia</taxon>
    </lineage>
</organism>
<feature type="compositionally biased region" description="Acidic residues" evidence="5">
    <location>
        <begin position="10"/>
        <end position="30"/>
    </location>
</feature>
<dbReference type="RefSeq" id="XP_037160166.1">
    <property type="nucleotide sequence ID" value="XM_037312934.1"/>
</dbReference>
<protein>
    <recommendedName>
        <fullName evidence="8">Signal recognition particle protein</fullName>
    </recommendedName>
</protein>
<dbReference type="SUPFAM" id="SSF69695">
    <property type="entry name" value="SRP19"/>
    <property type="match status" value="1"/>
</dbReference>
<dbReference type="PANTHER" id="PTHR17453">
    <property type="entry name" value="SIGNAL RECOGNITION PARTICLE 19 KD PROTEIN"/>
    <property type="match status" value="1"/>
</dbReference>
<feature type="compositionally biased region" description="Basic residues" evidence="5">
    <location>
        <begin position="272"/>
        <end position="282"/>
    </location>
</feature>
<dbReference type="EMBL" id="JACCJC010000065">
    <property type="protein sequence ID" value="KAF6230698.1"/>
    <property type="molecule type" value="Genomic_DNA"/>
</dbReference>
<dbReference type="Gene3D" id="3.30.56.30">
    <property type="entry name" value="Signal recognition particle, SRP19-like subunit"/>
    <property type="match status" value="1"/>
</dbReference>
<sequence length="282" mass="30092">MSQHARIEELSDSDSDSDSDPPEQDPDDFTDTLIRPASIPPPSSLHPPQRQQPPLQSRQPQTPSFNSTSPPEYKHYQCLYPLYFDASKTRSQGRRVSAEQAVKNPLAREIVDAVQLLGLKTVFEPGKTHPRDWANPGRVRVLVKEGGRARSAKVKNKHHLYTLISQHLKVHPTTAESPLRLRIQGMPPPQLPIPPPAVPKGWIINDILPLHSPALSGGGVSENILKDVMQEMQNAQGGGGGGGGGGPGGLAGMLGGMGGGGQGSVEGAAAGGKRRREGGKKK</sequence>
<proteinExistence type="predicted"/>
<keyword evidence="7" id="KW-1185">Reference proteome</keyword>
<evidence type="ECO:0000256" key="1">
    <source>
        <dbReference type="ARBA" id="ARBA00004496"/>
    </source>
</evidence>
<dbReference type="AlphaFoldDB" id="A0A8H6L084"/>
<evidence type="ECO:0008006" key="8">
    <source>
        <dbReference type="Google" id="ProtNLM"/>
    </source>
</evidence>
<evidence type="ECO:0000256" key="5">
    <source>
        <dbReference type="SAM" id="MobiDB-lite"/>
    </source>
</evidence>
<dbReference type="FunFam" id="3.30.56.30:FF:000003">
    <property type="entry name" value="Signal recognition particle SEC65 subunit"/>
    <property type="match status" value="1"/>
</dbReference>
<feature type="region of interest" description="Disordered" evidence="5">
    <location>
        <begin position="1"/>
        <end position="72"/>
    </location>
</feature>
<comment type="subcellular location">
    <subcellularLocation>
        <location evidence="1">Cytoplasm</location>
    </subcellularLocation>
</comment>
<dbReference type="GO" id="GO:0006617">
    <property type="term" value="P:SRP-dependent cotranslational protein targeting to membrane, signal sequence recognition"/>
    <property type="evidence" value="ECO:0007669"/>
    <property type="project" value="TreeGrafter"/>
</dbReference>
<accession>A0A8H6L084</accession>
<comment type="caution">
    <text evidence="6">The sequence shown here is derived from an EMBL/GenBank/DDBJ whole genome shotgun (WGS) entry which is preliminary data.</text>
</comment>
<dbReference type="PANTHER" id="PTHR17453:SF0">
    <property type="entry name" value="SIGNAL RECOGNITION PARTICLE 19 KDA PROTEIN"/>
    <property type="match status" value="1"/>
</dbReference>
<evidence type="ECO:0000256" key="4">
    <source>
        <dbReference type="ARBA" id="ARBA00023274"/>
    </source>
</evidence>
<keyword evidence="3" id="KW-0733">Signal recognition particle</keyword>
<feature type="region of interest" description="Disordered" evidence="5">
    <location>
        <begin position="233"/>
        <end position="282"/>
    </location>
</feature>
<evidence type="ECO:0000313" key="7">
    <source>
        <dbReference type="Proteomes" id="UP000578531"/>
    </source>
</evidence>
<gene>
    <name evidence="6" type="ORF">HO173_011050</name>
</gene>
<feature type="compositionally biased region" description="Gly residues" evidence="5">
    <location>
        <begin position="236"/>
        <end position="264"/>
    </location>
</feature>
<evidence type="ECO:0000313" key="6">
    <source>
        <dbReference type="EMBL" id="KAF6230698.1"/>
    </source>
</evidence>
<evidence type="ECO:0000256" key="2">
    <source>
        <dbReference type="ARBA" id="ARBA00022490"/>
    </source>
</evidence>
<dbReference type="GO" id="GO:0008312">
    <property type="term" value="F:7S RNA binding"/>
    <property type="evidence" value="ECO:0007669"/>
    <property type="project" value="InterPro"/>
</dbReference>
<feature type="compositionally biased region" description="Low complexity" evidence="5">
    <location>
        <begin position="46"/>
        <end position="64"/>
    </location>
</feature>
<dbReference type="OrthoDB" id="2190947at2759"/>
<dbReference type="GeneID" id="59292696"/>
<dbReference type="InterPro" id="IPR002778">
    <property type="entry name" value="Signal_recog_particle_SRP19"/>
</dbReference>
<reference evidence="6 7" key="1">
    <citation type="journal article" date="2020" name="Genomics">
        <title>Complete, high-quality genomes from long-read metagenomic sequencing of two wolf lichen thalli reveals enigmatic genome architecture.</title>
        <authorList>
            <person name="McKenzie S.K."/>
            <person name="Walston R.F."/>
            <person name="Allen J.L."/>
        </authorList>
    </citation>
    <scope>NUCLEOTIDE SEQUENCE [LARGE SCALE GENOMIC DNA]</scope>
    <source>
        <strain evidence="6">WasteWater2</strain>
    </source>
</reference>
<dbReference type="Proteomes" id="UP000578531">
    <property type="component" value="Unassembled WGS sequence"/>
</dbReference>
<name>A0A8H6L084_9LECA</name>
<dbReference type="InterPro" id="IPR036521">
    <property type="entry name" value="SRP19-like_sf"/>
</dbReference>
<dbReference type="Pfam" id="PF01922">
    <property type="entry name" value="SRP19"/>
    <property type="match status" value="1"/>
</dbReference>